<dbReference type="InterPro" id="IPR017930">
    <property type="entry name" value="Myb_dom"/>
</dbReference>
<dbReference type="GO" id="GO:0098505">
    <property type="term" value="F:G-rich strand telomeric DNA binding"/>
    <property type="evidence" value="ECO:0007669"/>
    <property type="project" value="TreeGrafter"/>
</dbReference>
<dbReference type="GeneID" id="107382919"/>
<dbReference type="PROSITE" id="PS51294">
    <property type="entry name" value="HTH_MYB"/>
    <property type="match status" value="1"/>
</dbReference>
<sequence>MADEVSVCCTTDESIDKTVSFSRVSAVATEWMFDYFFVSLCRCFKERKRDEFNEMLSVFEVISENESLKGTTIHEKTLICALLVRVIDGKCLDELFDKDRSIMPLMSAAKVWLELKDTVGDESLFKSITSHLLIQSVAVCLEKGQTISATCSIEWFKKHVDIPRSLARNLSTIVQKKETYHSLFNNFSLNRLMETIQTFLDSYLKKHPSDYLLKAATKVAQSAPDIQSSEEAEPQDDTFSKSSSTSVQKKKRRKRNLLSTLTDVWTPEPVAQPFVCIRRLSKHEISQMTSPAKFAETSTAAMKRRKWTSKLDKFLEQGVRRHGVGKWAQILNDYDFEGRTSVMLKDRWRVLIKSHQVG</sequence>
<dbReference type="InterPro" id="IPR001005">
    <property type="entry name" value="SANT/Myb"/>
</dbReference>
<dbReference type="GO" id="GO:0000783">
    <property type="term" value="C:nuclear telomere cap complex"/>
    <property type="evidence" value="ECO:0007669"/>
    <property type="project" value="TreeGrafter"/>
</dbReference>
<dbReference type="FunFam" id="1.25.40.210:FF:000001">
    <property type="entry name" value="Telomeric repeat-binding factor"/>
    <property type="match status" value="1"/>
</dbReference>
<dbReference type="PIRSF" id="PIRSF038016">
    <property type="entry name" value="Telomere_bd-1_Pin2"/>
    <property type="match status" value="1"/>
</dbReference>
<dbReference type="InterPro" id="IPR017357">
    <property type="entry name" value="TERF1/2"/>
</dbReference>
<keyword evidence="2" id="KW-0779">Telomere</keyword>
<gene>
    <name evidence="7" type="primary">TERF1</name>
    <name evidence="6 8" type="synonym">terf1</name>
    <name evidence="6" type="ORF">G4P62_008266</name>
</gene>
<protein>
    <recommendedName>
        <fullName evidence="2">Telomeric repeat-binding factor</fullName>
    </recommendedName>
</protein>
<dbReference type="Proteomes" id="UP000694548">
    <property type="component" value="Chromosome sgr08"/>
</dbReference>
<dbReference type="GO" id="GO:0007004">
    <property type="term" value="P:telomere maintenance via telomerase"/>
    <property type="evidence" value="ECO:0007669"/>
    <property type="project" value="TreeGrafter"/>
</dbReference>
<reference evidence="7" key="2">
    <citation type="submission" date="2016-05" db="EMBL/GenBank/DDBJ databases">
        <authorList>
            <person name="Lavstsen T."/>
            <person name="Jespersen J.S."/>
        </authorList>
    </citation>
    <scope>NUCLEOTIDE SEQUENCE</scope>
    <source>
        <tissue evidence="7">Brain</tissue>
    </source>
</reference>
<evidence type="ECO:0000256" key="2">
    <source>
        <dbReference type="PIRNR" id="PIRNR038016"/>
    </source>
</evidence>
<dbReference type="EMBL" id="JAAVVJ010000010">
    <property type="protein sequence ID" value="KAF7213952.1"/>
    <property type="molecule type" value="Genomic_DNA"/>
</dbReference>
<dbReference type="Bgee" id="ENSNFUG00015012886">
    <property type="expression patterns" value="Expressed in liver and 2 other cell types or tissues"/>
</dbReference>
<dbReference type="GO" id="GO:0042803">
    <property type="term" value="F:protein homodimerization activity"/>
    <property type="evidence" value="ECO:0007669"/>
    <property type="project" value="UniProtKB-UniRule"/>
</dbReference>
<dbReference type="KEGG" id="nfu:107382919"/>
<keyword evidence="9" id="KW-1185">Reference proteome</keyword>
<comment type="subcellular location">
    <subcellularLocation>
        <location evidence="2">Nucleus</location>
    </subcellularLocation>
</comment>
<evidence type="ECO:0000313" key="8">
    <source>
        <dbReference type="Ensembl" id="ENSNFUP00015026613.1"/>
    </source>
</evidence>
<dbReference type="Gene3D" id="1.10.10.60">
    <property type="entry name" value="Homeodomain-like"/>
    <property type="match status" value="1"/>
</dbReference>
<feature type="domain" description="HTH myb-type" evidence="5">
    <location>
        <begin position="303"/>
        <end position="356"/>
    </location>
</feature>
<dbReference type="GO" id="GO:0071532">
    <property type="term" value="F:ankyrin repeat binding"/>
    <property type="evidence" value="ECO:0007669"/>
    <property type="project" value="TreeGrafter"/>
</dbReference>
<dbReference type="SMART" id="SM00717">
    <property type="entry name" value="SANT"/>
    <property type="match status" value="1"/>
</dbReference>
<dbReference type="GO" id="GO:0008017">
    <property type="term" value="F:microtubule binding"/>
    <property type="evidence" value="ECO:0007669"/>
    <property type="project" value="TreeGrafter"/>
</dbReference>
<evidence type="ECO:0000313" key="7">
    <source>
        <dbReference type="EMBL" id="SBP38925.1"/>
    </source>
</evidence>
<evidence type="ECO:0000313" key="9">
    <source>
        <dbReference type="Proteomes" id="UP000694548"/>
    </source>
</evidence>
<dbReference type="SUPFAM" id="SSF46689">
    <property type="entry name" value="Homeodomain-like"/>
    <property type="match status" value="1"/>
</dbReference>
<proteinExistence type="predicted"/>
<evidence type="ECO:0000259" key="5">
    <source>
        <dbReference type="PROSITE" id="PS51294"/>
    </source>
</evidence>
<keyword evidence="1 2" id="KW-0539">Nucleus</keyword>
<reference evidence="7" key="3">
    <citation type="submission" date="2016-06" db="EMBL/GenBank/DDBJ databases">
        <title>The genome of a short-lived fish provides insights into sex chromosome evolution and the genetic control of aging.</title>
        <authorList>
            <person name="Reichwald K."/>
            <person name="Felder M."/>
            <person name="Petzold A."/>
            <person name="Koch P."/>
            <person name="Groth M."/>
            <person name="Platzer M."/>
        </authorList>
    </citation>
    <scope>NUCLEOTIDE SEQUENCE</scope>
    <source>
        <tissue evidence="7">Brain</tissue>
    </source>
</reference>
<dbReference type="CDD" id="cd11660">
    <property type="entry name" value="SANT_TRF"/>
    <property type="match status" value="1"/>
</dbReference>
<evidence type="ECO:0000256" key="3">
    <source>
        <dbReference type="SAM" id="MobiDB-lite"/>
    </source>
</evidence>
<dbReference type="GO" id="GO:0008156">
    <property type="term" value="P:negative regulation of DNA replication"/>
    <property type="evidence" value="ECO:0007669"/>
    <property type="project" value="TreeGrafter"/>
</dbReference>
<dbReference type="OrthoDB" id="608866at2759"/>
<dbReference type="SUPFAM" id="SSF63600">
    <property type="entry name" value="Telomeric repeat binding factor (TRF) dimerisation domain"/>
    <property type="match status" value="1"/>
</dbReference>
<dbReference type="PROSITE" id="PS50090">
    <property type="entry name" value="MYB_LIKE"/>
    <property type="match status" value="1"/>
</dbReference>
<evidence type="ECO:0000256" key="1">
    <source>
        <dbReference type="ARBA" id="ARBA00023242"/>
    </source>
</evidence>
<evidence type="ECO:0000259" key="4">
    <source>
        <dbReference type="PROSITE" id="PS50090"/>
    </source>
</evidence>
<dbReference type="CTD" id="7013"/>
<dbReference type="RefSeq" id="XP_015810760.1">
    <property type="nucleotide sequence ID" value="XM_015955274.3"/>
</dbReference>
<dbReference type="GO" id="GO:1905839">
    <property type="term" value="P:negative regulation of telomeric D-loop disassembly"/>
    <property type="evidence" value="ECO:0007669"/>
    <property type="project" value="TreeGrafter"/>
</dbReference>
<dbReference type="GeneTree" id="ENSGT00940000155268"/>
<dbReference type="Proteomes" id="UP000822369">
    <property type="component" value="Chromosome 10"/>
</dbReference>
<dbReference type="GO" id="GO:0008301">
    <property type="term" value="F:DNA binding, bending"/>
    <property type="evidence" value="ECO:0007669"/>
    <property type="project" value="TreeGrafter"/>
</dbReference>
<dbReference type="EMBL" id="HADY01000440">
    <property type="protein sequence ID" value="SBP38925.1"/>
    <property type="molecule type" value="Transcribed_RNA"/>
</dbReference>
<evidence type="ECO:0000313" key="6">
    <source>
        <dbReference type="EMBL" id="KAF7213952.1"/>
    </source>
</evidence>
<dbReference type="OMA" id="HMENRYF"/>
<keyword evidence="2" id="KW-0238">DNA-binding</keyword>
<feature type="region of interest" description="Disordered" evidence="3">
    <location>
        <begin position="224"/>
        <end position="252"/>
    </location>
</feature>
<reference evidence="8" key="5">
    <citation type="submission" date="2025-05" db="UniProtKB">
        <authorList>
            <consortium name="Ensembl"/>
        </authorList>
    </citation>
    <scope>IDENTIFICATION</scope>
</reference>
<keyword evidence="2" id="KW-0158">Chromosome</keyword>
<dbReference type="Pfam" id="PF00249">
    <property type="entry name" value="Myb_DNA-binding"/>
    <property type="match status" value="1"/>
</dbReference>
<dbReference type="PANTHER" id="PTHR46734">
    <property type="entry name" value="TELOMERIC REPEAT-BINDING FACTOR 1 TERF1"/>
    <property type="match status" value="1"/>
</dbReference>
<dbReference type="InterPro" id="IPR052450">
    <property type="entry name" value="TRBD-Containing_Protein"/>
</dbReference>
<reference evidence="8" key="1">
    <citation type="submission" date="2014-08" db="EMBL/GenBank/DDBJ databases">
        <authorList>
            <person name="Senf B."/>
            <person name="Petzold A."/>
            <person name="Downie B.R."/>
            <person name="Koch P."/>
            <person name="Platzer M."/>
        </authorList>
    </citation>
    <scope>NUCLEOTIDE SEQUENCE [LARGE SCALE GENOMIC DNA]</scope>
    <source>
        <strain evidence="8">GRZ</strain>
    </source>
</reference>
<keyword evidence="2" id="KW-0131">Cell cycle</keyword>
<dbReference type="Gene3D" id="1.25.40.210">
    <property type="entry name" value="Telomere repeat-binding factor, dimerisation domain"/>
    <property type="match status" value="1"/>
</dbReference>
<dbReference type="Ensembl" id="ENSNFUT00015027802.1">
    <property type="protein sequence ID" value="ENSNFUP00015026613.1"/>
    <property type="gene ID" value="ENSNFUG00015012886.1"/>
</dbReference>
<dbReference type="GO" id="GO:0003691">
    <property type="term" value="F:double-stranded telomeric DNA binding"/>
    <property type="evidence" value="ECO:0007669"/>
    <property type="project" value="UniProtKB-UniRule"/>
</dbReference>
<accession>A0A1A7Z9Y0</accession>
<comment type="subunit">
    <text evidence="2">Homodimer.</text>
</comment>
<dbReference type="InterPro" id="IPR009057">
    <property type="entry name" value="Homeodomain-like_sf"/>
</dbReference>
<organism evidence="7">
    <name type="scientific">Nothobranchius furzeri</name>
    <name type="common">Turquoise killifish</name>
    <dbReference type="NCBI Taxonomy" id="105023"/>
    <lineage>
        <taxon>Eukaryota</taxon>
        <taxon>Metazoa</taxon>
        <taxon>Chordata</taxon>
        <taxon>Craniata</taxon>
        <taxon>Vertebrata</taxon>
        <taxon>Euteleostomi</taxon>
        <taxon>Actinopterygii</taxon>
        <taxon>Neopterygii</taxon>
        <taxon>Teleostei</taxon>
        <taxon>Neoteleostei</taxon>
        <taxon>Acanthomorphata</taxon>
        <taxon>Ovalentaria</taxon>
        <taxon>Atherinomorphae</taxon>
        <taxon>Cyprinodontiformes</taxon>
        <taxon>Nothobranchiidae</taxon>
        <taxon>Nothobranchius</taxon>
    </lineage>
</organism>
<reference evidence="6" key="4">
    <citation type="submission" date="2020-03" db="EMBL/GenBank/DDBJ databases">
        <title>Intra-Species Differences in Population Size shape Life History and Genome Evolution.</title>
        <authorList>
            <person name="Willemsen D."/>
            <person name="Cui R."/>
            <person name="Valenzano D.R."/>
        </authorList>
    </citation>
    <scope>NUCLEOTIDE SEQUENCE</scope>
    <source>
        <strain evidence="6">GRZ</strain>
        <tissue evidence="6">Whole</tissue>
    </source>
</reference>
<dbReference type="PANTHER" id="PTHR46734:SF1">
    <property type="entry name" value="TELOMERIC REPEAT-BINDING FACTOR 1"/>
    <property type="match status" value="1"/>
</dbReference>
<dbReference type="AlphaFoldDB" id="A0A1A7Z9Y0"/>
<feature type="domain" description="Myb-like" evidence="4">
    <location>
        <begin position="299"/>
        <end position="352"/>
    </location>
</feature>
<dbReference type="InterPro" id="IPR036507">
    <property type="entry name" value="Telomere_rpt-bd_fac_dimer_sf"/>
</dbReference>
<name>A0A1A7Z9Y0_NOTFU</name>
<dbReference type="GO" id="GO:0003720">
    <property type="term" value="F:telomerase activity"/>
    <property type="evidence" value="ECO:0007669"/>
    <property type="project" value="TreeGrafter"/>
</dbReference>
<comment type="function">
    <text evidence="2">Binds the telomeric double-stranded 5'-TTAGGG-3' repeat.</text>
</comment>